<proteinExistence type="predicted"/>
<protein>
    <submittedName>
        <fullName evidence="1">Uncharacterized protein</fullName>
    </submittedName>
</protein>
<reference evidence="2" key="1">
    <citation type="submission" date="2015-03" db="EMBL/GenBank/DDBJ databases">
        <authorList>
            <consortium name="Pathogen Informatics"/>
        </authorList>
    </citation>
    <scope>NUCLEOTIDE SEQUENCE [LARGE SCALE GENOMIC DNA]</scope>
    <source>
        <strain evidence="2">IP27925</strain>
    </source>
</reference>
<evidence type="ECO:0000313" key="1">
    <source>
        <dbReference type="EMBL" id="CNL95544.1"/>
    </source>
</evidence>
<accession>A0A0T9V1T8</accession>
<name>A0A0T9V1T8_YERAE</name>
<sequence>MLTWNGFVEMLGCSKVSTKFIRLPQEFNELPNLDESVLGDRKYYSFFSCGVLFLLEDDQVDQIIFYVEADEGFSMYQGALPVPSGSSESEVIHLLGMPTFLGGGNTDMLLGYINRWIKYDKKGYSLHLQFNKNNVLCRVTLMR</sequence>
<dbReference type="Proteomes" id="UP000040088">
    <property type="component" value="Unassembled WGS sequence"/>
</dbReference>
<organism evidence="1 2">
    <name type="scientific">Yersinia aleksiciae</name>
    <dbReference type="NCBI Taxonomy" id="263819"/>
    <lineage>
        <taxon>Bacteria</taxon>
        <taxon>Pseudomonadati</taxon>
        <taxon>Pseudomonadota</taxon>
        <taxon>Gammaproteobacteria</taxon>
        <taxon>Enterobacterales</taxon>
        <taxon>Yersiniaceae</taxon>
        <taxon>Yersinia</taxon>
    </lineage>
</organism>
<dbReference type="AlphaFoldDB" id="A0A0T9V1T8"/>
<dbReference type="EMBL" id="CQEM01000040">
    <property type="protein sequence ID" value="CNL95544.1"/>
    <property type="molecule type" value="Genomic_DNA"/>
</dbReference>
<dbReference type="RefSeq" id="WP_050127397.1">
    <property type="nucleotide sequence ID" value="NZ_CABHPU010000035.1"/>
</dbReference>
<evidence type="ECO:0000313" key="2">
    <source>
        <dbReference type="Proteomes" id="UP000040088"/>
    </source>
</evidence>
<gene>
    <name evidence="1" type="ORF">ERS008460_04192</name>
</gene>